<proteinExistence type="predicted"/>
<keyword evidence="2" id="KW-1185">Reference proteome</keyword>
<organism evidence="1 2">
    <name type="scientific">Boletus edulis BED1</name>
    <dbReference type="NCBI Taxonomy" id="1328754"/>
    <lineage>
        <taxon>Eukaryota</taxon>
        <taxon>Fungi</taxon>
        <taxon>Dikarya</taxon>
        <taxon>Basidiomycota</taxon>
        <taxon>Agaricomycotina</taxon>
        <taxon>Agaricomycetes</taxon>
        <taxon>Agaricomycetidae</taxon>
        <taxon>Boletales</taxon>
        <taxon>Boletineae</taxon>
        <taxon>Boletaceae</taxon>
        <taxon>Boletoideae</taxon>
        <taxon>Boletus</taxon>
    </lineage>
</organism>
<protein>
    <submittedName>
        <fullName evidence="1">Uncharacterized protein</fullName>
    </submittedName>
</protein>
<dbReference type="Proteomes" id="UP001194468">
    <property type="component" value="Unassembled WGS sequence"/>
</dbReference>
<accession>A0AAD4G9K7</accession>
<name>A0AAD4G9K7_BOLED</name>
<gene>
    <name evidence="1" type="ORF">L210DRAFT_3558656</name>
</gene>
<evidence type="ECO:0000313" key="1">
    <source>
        <dbReference type="EMBL" id="KAF8432207.1"/>
    </source>
</evidence>
<dbReference type="AlphaFoldDB" id="A0AAD4G9K7"/>
<comment type="caution">
    <text evidence="1">The sequence shown here is derived from an EMBL/GenBank/DDBJ whole genome shotgun (WGS) entry which is preliminary data.</text>
</comment>
<sequence length="426" mass="47752">MCDSLQDLYAKCLPSDYGYPLRVPEPSSTLPSSYKKDGLQIGDVGYVNGDGAFNPLFNISFDSNHALNKRLGDPLTFDPVELKDYDVDVNHNAIPLDRSITSPDITQPRTQLRRADHYEFTPSSAKGAILILPDGATSYNLSAQANERFRKLAMEEAFDWYRLAQETCGDNIRNGSLYLLTGFYKAQCWSLASFNHATVTQDRHISVAPRKVGSTAAGRNCHCTFGLDYREGPAPGQYGSVNQTVFVRGFKIAVRDDVLGYLSQKSDVLPVPAGPPREDPRGFVWCLMRLFCKRNTPKRRRRANGVADVDRVPQLSQPFHPSDIITQYLLDKDPNALVAVTHDSEWITLIEMGKLMPEELTQKDRLEEALSEHYLLDARPKNSSVCLQGKSTKASNLQEVLPTSETSWYNKPFNNDFQVVITSTYP</sequence>
<evidence type="ECO:0000313" key="2">
    <source>
        <dbReference type="Proteomes" id="UP001194468"/>
    </source>
</evidence>
<reference evidence="1" key="1">
    <citation type="submission" date="2019-10" db="EMBL/GenBank/DDBJ databases">
        <authorList>
            <consortium name="DOE Joint Genome Institute"/>
            <person name="Kuo A."/>
            <person name="Miyauchi S."/>
            <person name="Kiss E."/>
            <person name="Drula E."/>
            <person name="Kohler A."/>
            <person name="Sanchez-Garcia M."/>
            <person name="Andreopoulos B."/>
            <person name="Barry K.W."/>
            <person name="Bonito G."/>
            <person name="Buee M."/>
            <person name="Carver A."/>
            <person name="Chen C."/>
            <person name="Cichocki N."/>
            <person name="Clum A."/>
            <person name="Culley D."/>
            <person name="Crous P.W."/>
            <person name="Fauchery L."/>
            <person name="Girlanda M."/>
            <person name="Hayes R."/>
            <person name="Keri Z."/>
            <person name="LaButti K."/>
            <person name="Lipzen A."/>
            <person name="Lombard V."/>
            <person name="Magnuson J."/>
            <person name="Maillard F."/>
            <person name="Morin E."/>
            <person name="Murat C."/>
            <person name="Nolan M."/>
            <person name="Ohm R."/>
            <person name="Pangilinan J."/>
            <person name="Pereira M."/>
            <person name="Perotto S."/>
            <person name="Peter M."/>
            <person name="Riley R."/>
            <person name="Sitrit Y."/>
            <person name="Stielow B."/>
            <person name="Szollosi G."/>
            <person name="Zifcakova L."/>
            <person name="Stursova M."/>
            <person name="Spatafora J.W."/>
            <person name="Tedersoo L."/>
            <person name="Vaario L.-M."/>
            <person name="Yamada A."/>
            <person name="Yan M."/>
            <person name="Wang P."/>
            <person name="Xu J."/>
            <person name="Bruns T."/>
            <person name="Baldrian P."/>
            <person name="Vilgalys R."/>
            <person name="Henrissat B."/>
            <person name="Grigoriev I.V."/>
            <person name="Hibbett D."/>
            <person name="Nagy L.G."/>
            <person name="Martin F.M."/>
        </authorList>
    </citation>
    <scope>NUCLEOTIDE SEQUENCE</scope>
    <source>
        <strain evidence="1">BED1</strain>
    </source>
</reference>
<dbReference type="EMBL" id="WHUW01000042">
    <property type="protein sequence ID" value="KAF8432207.1"/>
    <property type="molecule type" value="Genomic_DNA"/>
</dbReference>
<reference evidence="1" key="2">
    <citation type="journal article" date="2020" name="Nat. Commun.">
        <title>Large-scale genome sequencing of mycorrhizal fungi provides insights into the early evolution of symbiotic traits.</title>
        <authorList>
            <person name="Miyauchi S."/>
            <person name="Kiss E."/>
            <person name="Kuo A."/>
            <person name="Drula E."/>
            <person name="Kohler A."/>
            <person name="Sanchez-Garcia M."/>
            <person name="Morin E."/>
            <person name="Andreopoulos B."/>
            <person name="Barry K.W."/>
            <person name="Bonito G."/>
            <person name="Buee M."/>
            <person name="Carver A."/>
            <person name="Chen C."/>
            <person name="Cichocki N."/>
            <person name="Clum A."/>
            <person name="Culley D."/>
            <person name="Crous P.W."/>
            <person name="Fauchery L."/>
            <person name="Girlanda M."/>
            <person name="Hayes R.D."/>
            <person name="Keri Z."/>
            <person name="LaButti K."/>
            <person name="Lipzen A."/>
            <person name="Lombard V."/>
            <person name="Magnuson J."/>
            <person name="Maillard F."/>
            <person name="Murat C."/>
            <person name="Nolan M."/>
            <person name="Ohm R.A."/>
            <person name="Pangilinan J."/>
            <person name="Pereira M.F."/>
            <person name="Perotto S."/>
            <person name="Peter M."/>
            <person name="Pfister S."/>
            <person name="Riley R."/>
            <person name="Sitrit Y."/>
            <person name="Stielow J.B."/>
            <person name="Szollosi G."/>
            <person name="Zifcakova L."/>
            <person name="Stursova M."/>
            <person name="Spatafora J.W."/>
            <person name="Tedersoo L."/>
            <person name="Vaario L.M."/>
            <person name="Yamada A."/>
            <person name="Yan M."/>
            <person name="Wang P."/>
            <person name="Xu J."/>
            <person name="Bruns T."/>
            <person name="Baldrian P."/>
            <person name="Vilgalys R."/>
            <person name="Dunand C."/>
            <person name="Henrissat B."/>
            <person name="Grigoriev I.V."/>
            <person name="Hibbett D."/>
            <person name="Nagy L.G."/>
            <person name="Martin F.M."/>
        </authorList>
    </citation>
    <scope>NUCLEOTIDE SEQUENCE</scope>
    <source>
        <strain evidence="1">BED1</strain>
    </source>
</reference>